<evidence type="ECO:0000313" key="2">
    <source>
        <dbReference type="EMBL" id="GEP01507.1"/>
    </source>
</evidence>
<accession>A0A512IUX8</accession>
<name>A0A512IUX8_9HYPH</name>
<dbReference type="OrthoDB" id="5287589at2"/>
<dbReference type="EMBL" id="BJZT01000044">
    <property type="protein sequence ID" value="GEP01507.1"/>
    <property type="molecule type" value="Genomic_DNA"/>
</dbReference>
<comment type="caution">
    <text evidence="2">The sequence shown here is derived from an EMBL/GenBank/DDBJ whole genome shotgun (WGS) entry which is preliminary data.</text>
</comment>
<dbReference type="RefSeq" id="WP_147081888.1">
    <property type="nucleotide sequence ID" value="NZ_BJZT01000044.1"/>
</dbReference>
<feature type="region of interest" description="Disordered" evidence="1">
    <location>
        <begin position="69"/>
        <end position="91"/>
    </location>
</feature>
<keyword evidence="3" id="KW-1185">Reference proteome</keyword>
<sequence>MNPRRHPRAPGIDHSAMAVCWPSKIVTDMGADYRSDSLAATCAQLGIRFVSDECSGRWNAVSATASAVASPSGTCAGPEVGHRPKAEYPPD</sequence>
<feature type="compositionally biased region" description="Basic and acidic residues" evidence="1">
    <location>
        <begin position="80"/>
        <end position="91"/>
    </location>
</feature>
<protein>
    <submittedName>
        <fullName evidence="2">Uncharacterized protein</fullName>
    </submittedName>
</protein>
<organism evidence="2 3">
    <name type="scientific">Methylobacterium haplocladii</name>
    <dbReference type="NCBI Taxonomy" id="1176176"/>
    <lineage>
        <taxon>Bacteria</taxon>
        <taxon>Pseudomonadati</taxon>
        <taxon>Pseudomonadota</taxon>
        <taxon>Alphaproteobacteria</taxon>
        <taxon>Hyphomicrobiales</taxon>
        <taxon>Methylobacteriaceae</taxon>
        <taxon>Methylobacterium</taxon>
    </lineage>
</organism>
<proteinExistence type="predicted"/>
<evidence type="ECO:0000256" key="1">
    <source>
        <dbReference type="SAM" id="MobiDB-lite"/>
    </source>
</evidence>
<dbReference type="AlphaFoldDB" id="A0A512IUX8"/>
<gene>
    <name evidence="2" type="ORF">MHA02_38940</name>
</gene>
<dbReference type="Proteomes" id="UP000321258">
    <property type="component" value="Unassembled WGS sequence"/>
</dbReference>
<evidence type="ECO:0000313" key="3">
    <source>
        <dbReference type="Proteomes" id="UP000321258"/>
    </source>
</evidence>
<reference evidence="2 3" key="1">
    <citation type="submission" date="2019-07" db="EMBL/GenBank/DDBJ databases">
        <title>Whole genome shotgun sequence of Methylobacterium haplocladii NBRC 107714.</title>
        <authorList>
            <person name="Hosoyama A."/>
            <person name="Uohara A."/>
            <person name="Ohji S."/>
            <person name="Ichikawa N."/>
        </authorList>
    </citation>
    <scope>NUCLEOTIDE SEQUENCE [LARGE SCALE GENOMIC DNA]</scope>
    <source>
        <strain evidence="2 3">NBRC 107714</strain>
    </source>
</reference>